<dbReference type="Gene3D" id="2.60.40.10">
    <property type="entry name" value="Immunoglobulins"/>
    <property type="match status" value="2"/>
</dbReference>
<feature type="domain" description="Ig-like" evidence="4">
    <location>
        <begin position="30"/>
        <end position="92"/>
    </location>
</feature>
<evidence type="ECO:0000313" key="6">
    <source>
        <dbReference type="Proteomes" id="UP000694429"/>
    </source>
</evidence>
<dbReference type="Proteomes" id="UP000694429">
    <property type="component" value="Chromosome 8"/>
</dbReference>
<organism evidence="5 6">
    <name type="scientific">Canis lupus familiaris</name>
    <name type="common">Dog</name>
    <name type="synonym">Canis familiaris</name>
    <dbReference type="NCBI Taxonomy" id="9615"/>
    <lineage>
        <taxon>Eukaryota</taxon>
        <taxon>Metazoa</taxon>
        <taxon>Chordata</taxon>
        <taxon>Craniata</taxon>
        <taxon>Vertebrata</taxon>
        <taxon>Euteleostomi</taxon>
        <taxon>Mammalia</taxon>
        <taxon>Eutheria</taxon>
        <taxon>Laurasiatheria</taxon>
        <taxon>Carnivora</taxon>
        <taxon>Caniformia</taxon>
        <taxon>Canidae</taxon>
        <taxon>Canis</taxon>
    </lineage>
</organism>
<evidence type="ECO:0000256" key="1">
    <source>
        <dbReference type="ARBA" id="ARBA00022859"/>
    </source>
</evidence>
<reference evidence="5" key="2">
    <citation type="submission" date="2025-08" db="UniProtKB">
        <authorList>
            <consortium name="Ensembl"/>
        </authorList>
    </citation>
    <scope>IDENTIFICATION</scope>
</reference>
<dbReference type="InterPro" id="IPR036179">
    <property type="entry name" value="Ig-like_dom_sf"/>
</dbReference>
<dbReference type="GO" id="GO:0019814">
    <property type="term" value="C:immunoglobulin complex"/>
    <property type="evidence" value="ECO:0007669"/>
    <property type="project" value="UniProtKB-KW"/>
</dbReference>
<dbReference type="GO" id="GO:0005576">
    <property type="term" value="C:extracellular region"/>
    <property type="evidence" value="ECO:0007669"/>
    <property type="project" value="UniProtKB-ARBA"/>
</dbReference>
<dbReference type="AlphaFoldDB" id="A0A8C0M7T1"/>
<dbReference type="InterPro" id="IPR013783">
    <property type="entry name" value="Ig-like_fold"/>
</dbReference>
<evidence type="ECO:0000256" key="3">
    <source>
        <dbReference type="ARBA" id="ARBA00043265"/>
    </source>
</evidence>
<dbReference type="InterPro" id="IPR013106">
    <property type="entry name" value="Ig_V-set"/>
</dbReference>
<accession>A0A8C0M7T1</accession>
<keyword evidence="2" id="KW-1064">Adaptive immunity</keyword>
<dbReference type="InterPro" id="IPR007110">
    <property type="entry name" value="Ig-like_dom"/>
</dbReference>
<dbReference type="SUPFAM" id="SSF48726">
    <property type="entry name" value="Immunoglobulin"/>
    <property type="match status" value="1"/>
</dbReference>
<evidence type="ECO:0000313" key="5">
    <source>
        <dbReference type="Ensembl" id="ENSCAFP00030003249.1"/>
    </source>
</evidence>
<evidence type="ECO:0000259" key="4">
    <source>
        <dbReference type="PROSITE" id="PS50835"/>
    </source>
</evidence>
<dbReference type="InterPro" id="IPR050199">
    <property type="entry name" value="IgHV"/>
</dbReference>
<name>A0A8C0M7T1_CANLF</name>
<evidence type="ECO:0000256" key="2">
    <source>
        <dbReference type="ARBA" id="ARBA00023130"/>
    </source>
</evidence>
<sequence>MEHTVSLAICRDLSQVPLQESGSGLGKPRQTLTLTCPFYGFSLRISYGMSWVRQTSGKGLQWVAAINYDGRSTYYTDTMNSLRAEDTAVYYCASDTMRGPQCEPNTNLPVEGDQDHQRMHTHHHFCLEGPGACADGGSGQVSCRGLDFLSMEQFPPGSPSEHLLMCLPLQSLSQRLRNSSIAVALTCT</sequence>
<dbReference type="SMART" id="SM00406">
    <property type="entry name" value="IGv"/>
    <property type="match status" value="1"/>
</dbReference>
<keyword evidence="3" id="KW-1280">Immunoglobulin</keyword>
<proteinExistence type="predicted"/>
<dbReference type="PANTHER" id="PTHR23266">
    <property type="entry name" value="IMMUNOGLOBULIN HEAVY CHAIN"/>
    <property type="match status" value="1"/>
</dbReference>
<dbReference type="PROSITE" id="PS50835">
    <property type="entry name" value="IG_LIKE"/>
    <property type="match status" value="1"/>
</dbReference>
<dbReference type="GO" id="GO:0002250">
    <property type="term" value="P:adaptive immune response"/>
    <property type="evidence" value="ECO:0007669"/>
    <property type="project" value="UniProtKB-KW"/>
</dbReference>
<protein>
    <recommendedName>
        <fullName evidence="4">Ig-like domain-containing protein</fullName>
    </recommendedName>
</protein>
<dbReference type="Ensembl" id="ENSCAFT00030003666.1">
    <property type="protein sequence ID" value="ENSCAFP00030003249.1"/>
    <property type="gene ID" value="ENSCAFG00030002008.1"/>
</dbReference>
<reference evidence="5" key="1">
    <citation type="submission" date="2019-03" db="EMBL/GenBank/DDBJ databases">
        <authorList>
            <person name="Warren W.C."/>
            <person name="Johnson G.S."/>
        </authorList>
    </citation>
    <scope>NUCLEOTIDE SEQUENCE [LARGE SCALE GENOMIC DNA]</scope>
    <source>
        <strain evidence="5">Basenji</strain>
    </source>
</reference>
<keyword evidence="1" id="KW-0391">Immunity</keyword>